<dbReference type="PANTHER" id="PTHR10108:SF1144">
    <property type="entry name" value="METHYLTRANSFERASE PMT10-RELATED"/>
    <property type="match status" value="1"/>
</dbReference>
<name>A0A8T2RTU8_CERRI</name>
<evidence type="ECO:0000256" key="8">
    <source>
        <dbReference type="ARBA" id="ARBA00023136"/>
    </source>
</evidence>
<keyword evidence="8 10" id="KW-0472">Membrane</keyword>
<evidence type="ECO:0000256" key="7">
    <source>
        <dbReference type="ARBA" id="ARBA00022989"/>
    </source>
</evidence>
<dbReference type="FunFam" id="3.40.50.150:FF:000043">
    <property type="entry name" value="probable methyltransferase PMT3"/>
    <property type="match status" value="1"/>
</dbReference>
<dbReference type="Pfam" id="PF03141">
    <property type="entry name" value="Methyltransf_29"/>
    <property type="match status" value="1"/>
</dbReference>
<accession>A0A8T2RTU8</accession>
<keyword evidence="4 10" id="KW-0808">Transferase</keyword>
<dbReference type="EC" id="2.1.1.-" evidence="10"/>
<evidence type="ECO:0000256" key="4">
    <source>
        <dbReference type="ARBA" id="ARBA00022679"/>
    </source>
</evidence>
<keyword evidence="6 10" id="KW-0735">Signal-anchor</keyword>
<evidence type="ECO:0000256" key="6">
    <source>
        <dbReference type="ARBA" id="ARBA00022968"/>
    </source>
</evidence>
<proteinExistence type="inferred from homology"/>
<dbReference type="Proteomes" id="UP000825935">
    <property type="component" value="Chromosome 25"/>
</dbReference>
<dbReference type="Gene3D" id="3.40.50.150">
    <property type="entry name" value="Vaccinia Virus protein VP39"/>
    <property type="match status" value="1"/>
</dbReference>
<dbReference type="GO" id="GO:0008168">
    <property type="term" value="F:methyltransferase activity"/>
    <property type="evidence" value="ECO:0007669"/>
    <property type="project" value="UniProtKB-UniRule"/>
</dbReference>
<evidence type="ECO:0000256" key="1">
    <source>
        <dbReference type="ARBA" id="ARBA00004323"/>
    </source>
</evidence>
<dbReference type="PANTHER" id="PTHR10108">
    <property type="entry name" value="SAM-DEPENDENT METHYLTRANSFERASE"/>
    <property type="match status" value="1"/>
</dbReference>
<dbReference type="GO" id="GO:0032259">
    <property type="term" value="P:methylation"/>
    <property type="evidence" value="ECO:0007669"/>
    <property type="project" value="UniProtKB-KW"/>
</dbReference>
<dbReference type="GO" id="GO:0005768">
    <property type="term" value="C:endosome"/>
    <property type="evidence" value="ECO:0007669"/>
    <property type="project" value="TreeGrafter"/>
</dbReference>
<comment type="caution">
    <text evidence="12">The sequence shown here is derived from an EMBL/GenBank/DDBJ whole genome shotgun (WGS) entry which is preliminary data.</text>
</comment>
<keyword evidence="5 10" id="KW-0812">Transmembrane</keyword>
<dbReference type="InterPro" id="IPR029063">
    <property type="entry name" value="SAM-dependent_MTases_sf"/>
</dbReference>
<feature type="transmembrane region" description="Helical" evidence="10">
    <location>
        <begin position="21"/>
        <end position="39"/>
    </location>
</feature>
<evidence type="ECO:0000256" key="2">
    <source>
        <dbReference type="ARBA" id="ARBA00008361"/>
    </source>
</evidence>
<keyword evidence="3 10" id="KW-0489">Methyltransferase</keyword>
<dbReference type="GO" id="GO:0000139">
    <property type="term" value="C:Golgi membrane"/>
    <property type="evidence" value="ECO:0007669"/>
    <property type="project" value="UniProtKB-SubCell"/>
</dbReference>
<evidence type="ECO:0000256" key="11">
    <source>
        <dbReference type="SAM" id="MobiDB-lite"/>
    </source>
</evidence>
<evidence type="ECO:0000256" key="5">
    <source>
        <dbReference type="ARBA" id="ARBA00022692"/>
    </source>
</evidence>
<dbReference type="EMBL" id="CM035430">
    <property type="protein sequence ID" value="KAH7299174.1"/>
    <property type="molecule type" value="Genomic_DNA"/>
</dbReference>
<dbReference type="OrthoDB" id="2013972at2759"/>
<gene>
    <name evidence="12" type="ORF">KP509_25G076200</name>
</gene>
<dbReference type="SUPFAM" id="SSF53335">
    <property type="entry name" value="S-adenosyl-L-methionine-dependent methyltransferases"/>
    <property type="match status" value="2"/>
</dbReference>
<evidence type="ECO:0000256" key="10">
    <source>
        <dbReference type="RuleBase" id="RU366043"/>
    </source>
</evidence>
<dbReference type="OMA" id="DQQIDCW"/>
<keyword evidence="7 10" id="KW-1133">Transmembrane helix</keyword>
<dbReference type="GO" id="GO:0005802">
    <property type="term" value="C:trans-Golgi network"/>
    <property type="evidence" value="ECO:0007669"/>
    <property type="project" value="TreeGrafter"/>
</dbReference>
<reference evidence="12" key="1">
    <citation type="submission" date="2021-08" db="EMBL/GenBank/DDBJ databases">
        <title>WGS assembly of Ceratopteris richardii.</title>
        <authorList>
            <person name="Marchant D.B."/>
            <person name="Chen G."/>
            <person name="Jenkins J."/>
            <person name="Shu S."/>
            <person name="Leebens-Mack J."/>
            <person name="Grimwood J."/>
            <person name="Schmutz J."/>
            <person name="Soltis P."/>
            <person name="Soltis D."/>
            <person name="Chen Z.-H."/>
        </authorList>
    </citation>
    <scope>NUCLEOTIDE SEQUENCE</scope>
    <source>
        <strain evidence="12">Whitten #5841</strain>
        <tissue evidence="12">Leaf</tissue>
    </source>
</reference>
<keyword evidence="9 10" id="KW-0325">Glycoprotein</keyword>
<comment type="similarity">
    <text evidence="2 10">Belongs to the methyltransferase superfamily.</text>
</comment>
<evidence type="ECO:0000256" key="3">
    <source>
        <dbReference type="ARBA" id="ARBA00022603"/>
    </source>
</evidence>
<dbReference type="AlphaFoldDB" id="A0A8T2RTU8"/>
<sequence>MAAGIPQALKIVHGELRQRPLILRAFALLALSIACFYIGKRWATTNEELIVYSSSAPPSSSKSFSSSASSVSASFQEEPHVTLVTNYHDESLAQGNSRHVTVSPTGILQDDGSIITKEFPMDEEVSAEDDSVNQNSSRSGWSERDGTSGGFKKIDKFKVCPSNLTEYIPCLDNTEAIKMLPSVAKGEKWERHCPQGEDAHMKCLIPPPAGYQYPIRWPRSRDEVWYSNVPHTRLVEDKGGQNWIAIKGNKFIFPGGGTQFAHGADEYLDEMERMVPEISFGHRTRVALDIGCGVASWGAYLMSRNVIPLSIAPKDVHENQIQFALERGVPAMVAVLATHRLLYPSQAFDIIHCSRCRIEWTRDGGILLTEVDRILRSGGYFAWAAQPVYKHEGHLPEEWQAMLNLTDRLCWNLVAKEHYIAIWQKPIDDACYKERAPGTEPPICDANNDPDDVWNVPMSTCIVAPLDEWQTNVSHWPARLHIPPRRLSSLKTGVKEAKPEVFTAEERYMKEIVNGYLDGLGLNLNDIRNVMDMNAGYGGFAAAVVDSGVDWWVLNVVPVNSMNTLPIIYDRGLIGVVHNWCESFNTYPRTYDLLHAWGLFALQNHSCDAASIILEMDRILRPGGTVLIHDSVDSIRELEPIAKAIRWKTDIKETDSGPYGKDKLLLCKKTLWFA</sequence>
<evidence type="ECO:0000256" key="9">
    <source>
        <dbReference type="ARBA" id="ARBA00023180"/>
    </source>
</evidence>
<organism evidence="12 13">
    <name type="scientific">Ceratopteris richardii</name>
    <name type="common">Triangle waterfern</name>
    <dbReference type="NCBI Taxonomy" id="49495"/>
    <lineage>
        <taxon>Eukaryota</taxon>
        <taxon>Viridiplantae</taxon>
        <taxon>Streptophyta</taxon>
        <taxon>Embryophyta</taxon>
        <taxon>Tracheophyta</taxon>
        <taxon>Polypodiopsida</taxon>
        <taxon>Polypodiidae</taxon>
        <taxon>Polypodiales</taxon>
        <taxon>Pteridineae</taxon>
        <taxon>Pteridaceae</taxon>
        <taxon>Parkerioideae</taxon>
        <taxon>Ceratopteris</taxon>
    </lineage>
</organism>
<protein>
    <recommendedName>
        <fullName evidence="10">Methyltransferase</fullName>
        <ecNumber evidence="10">2.1.1.-</ecNumber>
    </recommendedName>
</protein>
<evidence type="ECO:0000313" key="13">
    <source>
        <dbReference type="Proteomes" id="UP000825935"/>
    </source>
</evidence>
<feature type="region of interest" description="Disordered" evidence="11">
    <location>
        <begin position="123"/>
        <end position="147"/>
    </location>
</feature>
<comment type="subcellular location">
    <subcellularLocation>
        <location evidence="1">Golgi apparatus membrane</location>
        <topology evidence="1">Single-pass type II membrane protein</topology>
    </subcellularLocation>
    <subcellularLocation>
        <location evidence="10">Membrane</location>
        <topology evidence="10">Single-pass type II membrane protein</topology>
    </subcellularLocation>
</comment>
<dbReference type="InterPro" id="IPR004159">
    <property type="entry name" value="Put_SAM_MeTrfase"/>
</dbReference>
<keyword evidence="13" id="KW-1185">Reference proteome</keyword>
<evidence type="ECO:0000313" key="12">
    <source>
        <dbReference type="EMBL" id="KAH7299174.1"/>
    </source>
</evidence>